<gene>
    <name evidence="1" type="ORF">CVLEPA_LOCUS31337</name>
</gene>
<organism evidence="1 2">
    <name type="scientific">Clavelina lepadiformis</name>
    <name type="common">Light-bulb sea squirt</name>
    <name type="synonym">Ascidia lepadiformis</name>
    <dbReference type="NCBI Taxonomy" id="159417"/>
    <lineage>
        <taxon>Eukaryota</taxon>
        <taxon>Metazoa</taxon>
        <taxon>Chordata</taxon>
        <taxon>Tunicata</taxon>
        <taxon>Ascidiacea</taxon>
        <taxon>Aplousobranchia</taxon>
        <taxon>Clavelinidae</taxon>
        <taxon>Clavelina</taxon>
    </lineage>
</organism>
<proteinExistence type="predicted"/>
<evidence type="ECO:0000313" key="2">
    <source>
        <dbReference type="Proteomes" id="UP001642483"/>
    </source>
</evidence>
<accession>A0ABP0H2R5</accession>
<keyword evidence="2" id="KW-1185">Reference proteome</keyword>
<evidence type="ECO:0008006" key="3">
    <source>
        <dbReference type="Google" id="ProtNLM"/>
    </source>
</evidence>
<sequence length="124" mass="14270">MPYMKDMEVSNKQNITPDTRTVEAFLEQLNNEDYLSKNRQQCLNSLKSFKRYALQVGLSPQQLLVTCKLSASRKIAESPICMKTCPGICKVRRIWIRPSSDHQETCIDLFSVTTSLKFQTLHVI</sequence>
<comment type="caution">
    <text evidence="1">The sequence shown here is derived from an EMBL/GenBank/DDBJ whole genome shotgun (WGS) entry which is preliminary data.</text>
</comment>
<dbReference type="Proteomes" id="UP001642483">
    <property type="component" value="Unassembled WGS sequence"/>
</dbReference>
<name>A0ABP0H2R5_CLALP</name>
<evidence type="ECO:0000313" key="1">
    <source>
        <dbReference type="EMBL" id="CAK8697843.1"/>
    </source>
</evidence>
<reference evidence="1 2" key="1">
    <citation type="submission" date="2024-02" db="EMBL/GenBank/DDBJ databases">
        <authorList>
            <person name="Daric V."/>
            <person name="Darras S."/>
        </authorList>
    </citation>
    <scope>NUCLEOTIDE SEQUENCE [LARGE SCALE GENOMIC DNA]</scope>
</reference>
<dbReference type="EMBL" id="CAWYQH010000174">
    <property type="protein sequence ID" value="CAK8697843.1"/>
    <property type="molecule type" value="Genomic_DNA"/>
</dbReference>
<protein>
    <recommendedName>
        <fullName evidence="3">Core-binding (CB) domain-containing protein</fullName>
    </recommendedName>
</protein>